<dbReference type="InterPro" id="IPR020422">
    <property type="entry name" value="TYR_PHOSPHATASE_DUAL_dom"/>
</dbReference>
<comment type="similarity">
    <text evidence="3">Belongs to the protein-tyrosine phosphatase family. Non-receptor class dual specificity subfamily.</text>
</comment>
<feature type="domain" description="Tyrosine specific protein phosphatases" evidence="12">
    <location>
        <begin position="103"/>
        <end position="161"/>
    </location>
</feature>
<evidence type="ECO:0000256" key="2">
    <source>
        <dbReference type="ARBA" id="ARBA00004496"/>
    </source>
</evidence>
<comment type="catalytic activity">
    <reaction evidence="9">
        <text>O-phospho-L-threonyl-[protein] + H2O = L-threonyl-[protein] + phosphate</text>
        <dbReference type="Rhea" id="RHEA:47004"/>
        <dbReference type="Rhea" id="RHEA-COMP:11060"/>
        <dbReference type="Rhea" id="RHEA-COMP:11605"/>
        <dbReference type="ChEBI" id="CHEBI:15377"/>
        <dbReference type="ChEBI" id="CHEBI:30013"/>
        <dbReference type="ChEBI" id="CHEBI:43474"/>
        <dbReference type="ChEBI" id="CHEBI:61977"/>
        <dbReference type="EC" id="3.1.3.16"/>
    </reaction>
</comment>
<dbReference type="PANTHER" id="PTHR10159">
    <property type="entry name" value="DUAL SPECIFICITY PROTEIN PHOSPHATASE"/>
    <property type="match status" value="1"/>
</dbReference>
<protein>
    <submittedName>
        <fullName evidence="14">Dual specificity protein phosphatase 1-like isoform X1</fullName>
    </submittedName>
</protein>
<dbReference type="AlphaFoldDB" id="A0A8B8JLZ8"/>
<dbReference type="GO" id="GO:0033550">
    <property type="term" value="F:MAP kinase tyrosine phosphatase activity"/>
    <property type="evidence" value="ECO:0007669"/>
    <property type="project" value="TreeGrafter"/>
</dbReference>
<reference evidence="14" key="2">
    <citation type="submission" date="2025-08" db="UniProtKB">
        <authorList>
            <consortium name="RefSeq"/>
        </authorList>
    </citation>
    <scope>IDENTIFICATION</scope>
    <source>
        <tissue evidence="14">Young leaves</tissue>
    </source>
</reference>
<evidence type="ECO:0000256" key="8">
    <source>
        <dbReference type="ARBA" id="ARBA00047761"/>
    </source>
</evidence>
<dbReference type="InterPro" id="IPR000340">
    <property type="entry name" value="Dual-sp_phosphatase_cat-dom"/>
</dbReference>
<organism evidence="13 14">
    <name type="scientific">Abrus precatorius</name>
    <name type="common">Indian licorice</name>
    <name type="synonym">Glycine abrus</name>
    <dbReference type="NCBI Taxonomy" id="3816"/>
    <lineage>
        <taxon>Eukaryota</taxon>
        <taxon>Viridiplantae</taxon>
        <taxon>Streptophyta</taxon>
        <taxon>Embryophyta</taxon>
        <taxon>Tracheophyta</taxon>
        <taxon>Spermatophyta</taxon>
        <taxon>Magnoliopsida</taxon>
        <taxon>eudicotyledons</taxon>
        <taxon>Gunneridae</taxon>
        <taxon>Pentapetalae</taxon>
        <taxon>rosids</taxon>
        <taxon>fabids</taxon>
        <taxon>Fabales</taxon>
        <taxon>Fabaceae</taxon>
        <taxon>Papilionoideae</taxon>
        <taxon>50 kb inversion clade</taxon>
        <taxon>NPAAA clade</taxon>
        <taxon>indigoferoid/millettioid clade</taxon>
        <taxon>Abreae</taxon>
        <taxon>Abrus</taxon>
    </lineage>
</organism>
<evidence type="ECO:0000256" key="5">
    <source>
        <dbReference type="ARBA" id="ARBA00022801"/>
    </source>
</evidence>
<dbReference type="SMART" id="SM00195">
    <property type="entry name" value="DSPc"/>
    <property type="match status" value="1"/>
</dbReference>
<dbReference type="KEGG" id="aprc:113847529"/>
<evidence type="ECO:0000256" key="6">
    <source>
        <dbReference type="ARBA" id="ARBA00022912"/>
    </source>
</evidence>
<proteinExistence type="inferred from homology"/>
<dbReference type="PANTHER" id="PTHR10159:SF511">
    <property type="entry name" value="DUAL SPECIFICITY PROTEIN PHOSPHATASE 1"/>
    <property type="match status" value="1"/>
</dbReference>
<comment type="catalytic activity">
    <reaction evidence="8">
        <text>O-phospho-L-seryl-[protein] + H2O = L-seryl-[protein] + phosphate</text>
        <dbReference type="Rhea" id="RHEA:20629"/>
        <dbReference type="Rhea" id="RHEA-COMP:9863"/>
        <dbReference type="Rhea" id="RHEA-COMP:11604"/>
        <dbReference type="ChEBI" id="CHEBI:15377"/>
        <dbReference type="ChEBI" id="CHEBI:29999"/>
        <dbReference type="ChEBI" id="CHEBI:43474"/>
        <dbReference type="ChEBI" id="CHEBI:83421"/>
        <dbReference type="EC" id="3.1.3.16"/>
    </reaction>
</comment>
<dbReference type="GO" id="GO:0043409">
    <property type="term" value="P:negative regulation of MAPK cascade"/>
    <property type="evidence" value="ECO:0007669"/>
    <property type="project" value="TreeGrafter"/>
</dbReference>
<dbReference type="SUPFAM" id="SSF52799">
    <property type="entry name" value="(Phosphotyrosine protein) phosphatases II"/>
    <property type="match status" value="1"/>
</dbReference>
<keyword evidence="13" id="KW-1185">Reference proteome</keyword>
<dbReference type="Proteomes" id="UP000694853">
    <property type="component" value="Unplaced"/>
</dbReference>
<dbReference type="PROSITE" id="PS50056">
    <property type="entry name" value="TYR_PHOSPHATASE_2"/>
    <property type="match status" value="1"/>
</dbReference>
<dbReference type="OrthoDB" id="10252009at2759"/>
<reference evidence="13" key="1">
    <citation type="journal article" date="2019" name="Toxins">
        <title>Detection of Abrin-Like and Prepropulchellin-Like Toxin Genes and Transcripts Using Whole Genome Sequencing and Full-Length Transcript Sequencing of Abrus precatorius.</title>
        <authorList>
            <person name="Hovde B.T."/>
            <person name="Daligault H.E."/>
            <person name="Hanschen E.R."/>
            <person name="Kunde Y.A."/>
            <person name="Johnson M.B."/>
            <person name="Starkenburg S.R."/>
            <person name="Johnson S.L."/>
        </authorList>
    </citation>
    <scope>NUCLEOTIDE SEQUENCE [LARGE SCALE GENOMIC DNA]</scope>
</reference>
<feature type="domain" description="Tyrosine-protein phosphatase" evidence="11">
    <location>
        <begin position="40"/>
        <end position="182"/>
    </location>
</feature>
<dbReference type="RefSeq" id="XP_027332496.1">
    <property type="nucleotide sequence ID" value="XM_027476695.1"/>
</dbReference>
<evidence type="ECO:0000259" key="12">
    <source>
        <dbReference type="PROSITE" id="PS50056"/>
    </source>
</evidence>
<dbReference type="GO" id="GO:0005634">
    <property type="term" value="C:nucleus"/>
    <property type="evidence" value="ECO:0007669"/>
    <property type="project" value="UniProtKB-SubCell"/>
</dbReference>
<evidence type="ECO:0000256" key="1">
    <source>
        <dbReference type="ARBA" id="ARBA00004123"/>
    </source>
</evidence>
<sequence>MEKSGMAASAAMDQFDKSMKKQIEAIARVLHLVKSYKEDCISCKIDEGLYLGSVGAATNKFALKKFNITHILTVAGKLPPAHPGDFVYKVIDVADREDVNLKQYFNECFDFIDEARRHGGGVLVHCFAGRSRSVTVIVAYLMKTRGMCFSEALRYVESKRPAASPNRGFIDQLKDFEKSLQGAPKLH</sequence>
<evidence type="ECO:0000313" key="14">
    <source>
        <dbReference type="RefSeq" id="XP_027332496.1"/>
    </source>
</evidence>
<evidence type="ECO:0000256" key="7">
    <source>
        <dbReference type="ARBA" id="ARBA00023242"/>
    </source>
</evidence>
<accession>A0A8B8JLZ8</accession>
<evidence type="ECO:0000256" key="3">
    <source>
        <dbReference type="ARBA" id="ARBA00008601"/>
    </source>
</evidence>
<gene>
    <name evidence="14" type="primary">LOC113847529</name>
</gene>
<dbReference type="Pfam" id="PF00782">
    <property type="entry name" value="DSPc"/>
    <property type="match status" value="1"/>
</dbReference>
<keyword evidence="6" id="KW-0904">Protein phosphatase</keyword>
<evidence type="ECO:0000259" key="11">
    <source>
        <dbReference type="PROSITE" id="PS50054"/>
    </source>
</evidence>
<dbReference type="InterPro" id="IPR029021">
    <property type="entry name" value="Prot-tyrosine_phosphatase-like"/>
</dbReference>
<dbReference type="PROSITE" id="PS50054">
    <property type="entry name" value="TYR_PHOSPHATASE_DUAL"/>
    <property type="match status" value="1"/>
</dbReference>
<dbReference type="GO" id="GO:0005737">
    <property type="term" value="C:cytoplasm"/>
    <property type="evidence" value="ECO:0007669"/>
    <property type="project" value="UniProtKB-SubCell"/>
</dbReference>
<dbReference type="CDD" id="cd14498">
    <property type="entry name" value="DSP"/>
    <property type="match status" value="1"/>
</dbReference>
<keyword evidence="7" id="KW-0539">Nucleus</keyword>
<evidence type="ECO:0000256" key="9">
    <source>
        <dbReference type="ARBA" id="ARBA00048336"/>
    </source>
</evidence>
<dbReference type="GeneID" id="113847529"/>
<evidence type="ECO:0000256" key="4">
    <source>
        <dbReference type="ARBA" id="ARBA00022490"/>
    </source>
</evidence>
<keyword evidence="4" id="KW-0963">Cytoplasm</keyword>
<dbReference type="GO" id="GO:0008330">
    <property type="term" value="F:protein tyrosine/threonine phosphatase activity"/>
    <property type="evidence" value="ECO:0007669"/>
    <property type="project" value="TreeGrafter"/>
</dbReference>
<dbReference type="Gene3D" id="3.90.190.10">
    <property type="entry name" value="Protein tyrosine phosphatase superfamily"/>
    <property type="match status" value="1"/>
</dbReference>
<dbReference type="FunFam" id="3.90.190.10:FF:000056">
    <property type="entry name" value="Dual specificity phosphatase 12"/>
    <property type="match status" value="1"/>
</dbReference>
<comment type="catalytic activity">
    <reaction evidence="10">
        <text>O-phospho-L-tyrosyl-[protein] + H2O = L-tyrosyl-[protein] + phosphate</text>
        <dbReference type="Rhea" id="RHEA:10684"/>
        <dbReference type="Rhea" id="RHEA-COMP:10136"/>
        <dbReference type="Rhea" id="RHEA-COMP:20101"/>
        <dbReference type="ChEBI" id="CHEBI:15377"/>
        <dbReference type="ChEBI" id="CHEBI:43474"/>
        <dbReference type="ChEBI" id="CHEBI:46858"/>
        <dbReference type="ChEBI" id="CHEBI:61978"/>
        <dbReference type="EC" id="3.1.3.48"/>
    </reaction>
</comment>
<dbReference type="GO" id="GO:0017017">
    <property type="term" value="F:MAP kinase tyrosine/serine/threonine phosphatase activity"/>
    <property type="evidence" value="ECO:0007669"/>
    <property type="project" value="TreeGrafter"/>
</dbReference>
<name>A0A8B8JLZ8_ABRPR</name>
<dbReference type="GO" id="GO:0004722">
    <property type="term" value="F:protein serine/threonine phosphatase activity"/>
    <property type="evidence" value="ECO:0007669"/>
    <property type="project" value="UniProtKB-EC"/>
</dbReference>
<keyword evidence="5" id="KW-0378">Hydrolase</keyword>
<evidence type="ECO:0000313" key="13">
    <source>
        <dbReference type="Proteomes" id="UP000694853"/>
    </source>
</evidence>
<evidence type="ECO:0000256" key="10">
    <source>
        <dbReference type="ARBA" id="ARBA00051722"/>
    </source>
</evidence>
<dbReference type="InterPro" id="IPR000387">
    <property type="entry name" value="Tyr_Pase_dom"/>
</dbReference>
<comment type="subcellular location">
    <subcellularLocation>
        <location evidence="2">Cytoplasm</location>
    </subcellularLocation>
    <subcellularLocation>
        <location evidence="1">Nucleus</location>
    </subcellularLocation>
</comment>